<keyword evidence="1" id="KW-0489">Methyltransferase</keyword>
<reference evidence="1" key="1">
    <citation type="submission" date="2015-12" db="EMBL/GenBank/DDBJ databases">
        <title>Update maize B73 reference genome by single molecule sequencing technologies.</title>
        <authorList>
            <consortium name="Maize Genome Sequencing Project"/>
            <person name="Ware D."/>
        </authorList>
    </citation>
    <scope>NUCLEOTIDE SEQUENCE [LARGE SCALE GENOMIC DNA]</scope>
    <source>
        <tissue evidence="1">Seedling</tissue>
    </source>
</reference>
<dbReference type="GO" id="GO:0008168">
    <property type="term" value="F:methyltransferase activity"/>
    <property type="evidence" value="ECO:0007669"/>
    <property type="project" value="UniProtKB-KW"/>
</dbReference>
<organism evidence="1">
    <name type="scientific">Zea mays</name>
    <name type="common">Maize</name>
    <dbReference type="NCBI Taxonomy" id="4577"/>
    <lineage>
        <taxon>Eukaryota</taxon>
        <taxon>Viridiplantae</taxon>
        <taxon>Streptophyta</taxon>
        <taxon>Embryophyta</taxon>
        <taxon>Tracheophyta</taxon>
        <taxon>Spermatophyta</taxon>
        <taxon>Magnoliopsida</taxon>
        <taxon>Liliopsida</taxon>
        <taxon>Poales</taxon>
        <taxon>Poaceae</taxon>
        <taxon>PACMAD clade</taxon>
        <taxon>Panicoideae</taxon>
        <taxon>Andropogonodae</taxon>
        <taxon>Andropogoneae</taxon>
        <taxon>Tripsacinae</taxon>
        <taxon>Zea</taxon>
    </lineage>
</organism>
<name>A0A1D6I0X5_MAIZE</name>
<protein>
    <submittedName>
        <fullName evidence="1">Histone-lysine N-methyltransferase ATX2</fullName>
    </submittedName>
</protein>
<evidence type="ECO:0000313" key="1">
    <source>
        <dbReference type="EMBL" id="ONM53885.1"/>
    </source>
</evidence>
<proteinExistence type="predicted"/>
<dbReference type="GO" id="GO:0032259">
    <property type="term" value="P:methylation"/>
    <property type="evidence" value="ECO:0007669"/>
    <property type="project" value="UniProtKB-KW"/>
</dbReference>
<accession>A0A1D6I0X5</accession>
<dbReference type="EMBL" id="CM007650">
    <property type="protein sequence ID" value="ONM53885.1"/>
    <property type="molecule type" value="Genomic_DNA"/>
</dbReference>
<sequence length="138" mass="16065">MPLPLLPPVIYLNPMHFCSGCFEKEQPGCHNTDSSLGRSPRPWCLSSADNPVLPPRQPRCCRDRPLHARARVRLDLHRRGTRRCCHRRVTPLCHPRCYAVPPRCPRGHARATHPPRHTHLRWACCRGWGPLHRPWARY</sequence>
<dbReference type="AlphaFoldDB" id="A0A1D6I0X5"/>
<gene>
    <name evidence="1" type="ORF">ZEAMMB73_Zm00001d019907</name>
</gene>
<keyword evidence="1" id="KW-0808">Transferase</keyword>